<proteinExistence type="predicted"/>
<sequence length="20" mass="2202">MILHDLFPVGAIYKVALMLG</sequence>
<keyword evidence="2" id="KW-1185">Reference proteome</keyword>
<protein>
    <submittedName>
        <fullName evidence="1">Uncharacterized protein</fullName>
    </submittedName>
</protein>
<gene>
    <name evidence="1" type="ORF">CRENPOLYSF1_450007</name>
</gene>
<dbReference type="Proteomes" id="UP000195667">
    <property type="component" value="Unassembled WGS sequence"/>
</dbReference>
<name>A0A1R4HBM5_9GAMM</name>
<evidence type="ECO:0000313" key="2">
    <source>
        <dbReference type="Proteomes" id="UP000195667"/>
    </source>
</evidence>
<organism evidence="1 2">
    <name type="scientific">Crenothrix polyspora</name>
    <dbReference type="NCBI Taxonomy" id="360316"/>
    <lineage>
        <taxon>Bacteria</taxon>
        <taxon>Pseudomonadati</taxon>
        <taxon>Pseudomonadota</taxon>
        <taxon>Gammaproteobacteria</taxon>
        <taxon>Methylococcales</taxon>
        <taxon>Crenotrichaceae</taxon>
        <taxon>Crenothrix</taxon>
    </lineage>
</organism>
<reference evidence="2" key="1">
    <citation type="submission" date="2017-02" db="EMBL/GenBank/DDBJ databases">
        <authorList>
            <person name="Daims H."/>
        </authorList>
    </citation>
    <scope>NUCLEOTIDE SEQUENCE [LARGE SCALE GENOMIC DNA]</scope>
</reference>
<evidence type="ECO:0000313" key="1">
    <source>
        <dbReference type="EMBL" id="SJM93635.1"/>
    </source>
</evidence>
<dbReference type="AlphaFoldDB" id="A0A1R4HBM5"/>
<dbReference type="EMBL" id="FUKI01000121">
    <property type="protein sequence ID" value="SJM93635.1"/>
    <property type="molecule type" value="Genomic_DNA"/>
</dbReference>
<accession>A0A1R4HBM5</accession>